<dbReference type="OrthoDB" id="2974133at2"/>
<protein>
    <submittedName>
        <fullName evidence="3">Ion channel</fullName>
    </submittedName>
</protein>
<keyword evidence="1" id="KW-1133">Transmembrane helix</keyword>
<dbReference type="AlphaFoldDB" id="A0A1H8LY88"/>
<name>A0A1H8LY88_9RHOB</name>
<feature type="domain" description="Potassium channel" evidence="2">
    <location>
        <begin position="83"/>
        <end position="136"/>
    </location>
</feature>
<feature type="transmembrane region" description="Helical" evidence="1">
    <location>
        <begin position="44"/>
        <end position="66"/>
    </location>
</feature>
<keyword evidence="1" id="KW-0812">Transmembrane</keyword>
<evidence type="ECO:0000313" key="3">
    <source>
        <dbReference type="EMBL" id="SEO10112.1"/>
    </source>
</evidence>
<dbReference type="SUPFAM" id="SSF81324">
    <property type="entry name" value="Voltage-gated potassium channels"/>
    <property type="match status" value="1"/>
</dbReference>
<dbReference type="EMBL" id="FOCM01000012">
    <property type="protein sequence ID" value="SEO10112.1"/>
    <property type="molecule type" value="Genomic_DNA"/>
</dbReference>
<proteinExistence type="predicted"/>
<dbReference type="RefSeq" id="WP_091846734.1">
    <property type="nucleotide sequence ID" value="NZ_FOCM01000012.1"/>
</dbReference>
<accession>A0A1H8LY88</accession>
<dbReference type="Pfam" id="PF07885">
    <property type="entry name" value="Ion_trans_2"/>
    <property type="match status" value="1"/>
</dbReference>
<evidence type="ECO:0000313" key="4">
    <source>
        <dbReference type="Proteomes" id="UP000199372"/>
    </source>
</evidence>
<organism evidence="3 4">
    <name type="scientific">Palleronia pelagia</name>
    <dbReference type="NCBI Taxonomy" id="387096"/>
    <lineage>
        <taxon>Bacteria</taxon>
        <taxon>Pseudomonadati</taxon>
        <taxon>Pseudomonadota</taxon>
        <taxon>Alphaproteobacteria</taxon>
        <taxon>Rhodobacterales</taxon>
        <taxon>Roseobacteraceae</taxon>
        <taxon>Palleronia</taxon>
    </lineage>
</organism>
<keyword evidence="4" id="KW-1185">Reference proteome</keyword>
<evidence type="ECO:0000259" key="2">
    <source>
        <dbReference type="Pfam" id="PF07885"/>
    </source>
</evidence>
<dbReference type="Gene3D" id="1.10.287.70">
    <property type="match status" value="1"/>
</dbReference>
<gene>
    <name evidence="3" type="ORF">SAMN04488011_11231</name>
</gene>
<keyword evidence="1" id="KW-0472">Membrane</keyword>
<dbReference type="Proteomes" id="UP000199372">
    <property type="component" value="Unassembled WGS sequence"/>
</dbReference>
<dbReference type="InterPro" id="IPR013099">
    <property type="entry name" value="K_chnl_dom"/>
</dbReference>
<feature type="transmembrane region" description="Helical" evidence="1">
    <location>
        <begin position="6"/>
        <end position="23"/>
    </location>
</feature>
<feature type="transmembrane region" description="Helical" evidence="1">
    <location>
        <begin position="114"/>
        <end position="135"/>
    </location>
</feature>
<evidence type="ECO:0000256" key="1">
    <source>
        <dbReference type="SAM" id="Phobius"/>
    </source>
</evidence>
<reference evidence="4" key="1">
    <citation type="submission" date="2016-10" db="EMBL/GenBank/DDBJ databases">
        <authorList>
            <person name="Varghese N."/>
            <person name="Submissions S."/>
        </authorList>
    </citation>
    <scope>NUCLEOTIDE SEQUENCE [LARGE SCALE GENOMIC DNA]</scope>
    <source>
        <strain evidence="4">DSM 26893</strain>
    </source>
</reference>
<sequence>MLNAILISAVLISMNTAVHYVALRRVSDAVNPALHPGRCLALGVAALTVAHLVEALVYASGLWVAAHGFELGDLRATGCDRGADLTFMDYFYFSMVNYTTLGRGDLIPSGHLRFMAALEAFHGFLLITASGSFLLQIMSGRNPFRPRG</sequence>